<organism evidence="2 3">
    <name type="scientific">Cyanistes caeruleus</name>
    <name type="common">Eurasian blue tit</name>
    <name type="synonym">Parus caeruleus</name>
    <dbReference type="NCBI Taxonomy" id="156563"/>
    <lineage>
        <taxon>Eukaryota</taxon>
        <taxon>Metazoa</taxon>
        <taxon>Chordata</taxon>
        <taxon>Craniata</taxon>
        <taxon>Vertebrata</taxon>
        <taxon>Euteleostomi</taxon>
        <taxon>Archelosauria</taxon>
        <taxon>Archosauria</taxon>
        <taxon>Dinosauria</taxon>
        <taxon>Saurischia</taxon>
        <taxon>Theropoda</taxon>
        <taxon>Coelurosauria</taxon>
        <taxon>Aves</taxon>
        <taxon>Neognathae</taxon>
        <taxon>Neoaves</taxon>
        <taxon>Telluraves</taxon>
        <taxon>Australaves</taxon>
        <taxon>Passeriformes</taxon>
        <taxon>Paridae</taxon>
        <taxon>Cyanistes</taxon>
    </lineage>
</organism>
<feature type="compositionally biased region" description="Basic and acidic residues" evidence="1">
    <location>
        <begin position="173"/>
        <end position="190"/>
    </location>
</feature>
<dbReference type="PANTHER" id="PTHR22605:SF16">
    <property type="entry name" value="E3 UBIQUITIN-PROTEIN LIGASE RNF213"/>
    <property type="match status" value="1"/>
</dbReference>
<dbReference type="GO" id="GO:0002040">
    <property type="term" value="P:sprouting angiogenesis"/>
    <property type="evidence" value="ECO:0007669"/>
    <property type="project" value="TreeGrafter"/>
</dbReference>
<sequence length="885" mass="97507">MDRAGALPSTSATTAGSAAGSPSSAGIQGEEEGSWLLENVTAAEDSTEHGAGDPAEVAPVRKKRKKSKTKRNASISGEENSLPPQSTAPVQTTELPDTSGVPQEIPPEIQTPGAEGAKPGADGLPEATADSPEHNRDVAHLGKEGGSQKAEGLSPAEQSSTASGAGPGHKNANTKEKNQTPREKMPKVSERTSPSQGAEAARKEGAVAAADSPKNKKEQKNQKPVEKIKESSVSRNGGVTVYFHAILSKDFQLNPDTHKVFIRAQDIPPYANWKDNICELNCTRHLGEHGYLIEGAVTLTKEIVDKYIPYKYWVTCGKGAYEFIYKTPQSNHVNRCLLIKKTLLNNGEWHQYDDIVCAKPSRFKNVLQILTRDKNKEVVEGKKIAANVMLESIFSILGSWSPDNLRNFFWQLKQFHYVAVAQRVFDGKAMSWIELNFSTEQVNDLLLKHMKKMAVPFLAAEAAPEGRAMQSRLALGLTILTVVEDRSLPALKADLADLCSLLCLDQDAQDEIQDIKQAFAGVTNLKVDLTNLCQRCIERDVDQWVWILPLLHSFGAPLQQEHELLEEDVWAGLEGLPFAETRRKRDKATLLERMREKKFLMEFDGTLVKSWLSVLPLGNLPEFIKDFCSDLLVTLQGVLYRLEDTDILWGNAEVVEKLLNTVLCALDEPPGRALGARSWQCCLSCCLRLHEKLCKATRKVDLFLIPATAAILIAKVAQLRPPAVPGDAVQELAELLSGALRDTRTWFRNALKQKLLKEYLDHVTFSFYSELRAWNKFVTLSFPDEQFTQTWRSTLLADLKRRIQQVRESPGFAWCPRAAGVTWAVLGAGARANTVALAITIAIACEAGSGGSTMAMTVAHAADSLALAWHRSWCFRGNPCSEQLS</sequence>
<feature type="compositionally biased region" description="Basic and acidic residues" evidence="1">
    <location>
        <begin position="131"/>
        <end position="143"/>
    </location>
</feature>
<feature type="compositionally biased region" description="Basic residues" evidence="1">
    <location>
        <begin position="60"/>
        <end position="71"/>
    </location>
</feature>
<dbReference type="GO" id="GO:0016020">
    <property type="term" value="C:membrane"/>
    <property type="evidence" value="ECO:0007669"/>
    <property type="project" value="TreeGrafter"/>
</dbReference>
<feature type="compositionally biased region" description="Basic and acidic residues" evidence="1">
    <location>
        <begin position="213"/>
        <end position="231"/>
    </location>
</feature>
<dbReference type="PANTHER" id="PTHR22605">
    <property type="entry name" value="RZ-TYPE DOMAIN-CONTAINING PROTEIN"/>
    <property type="match status" value="1"/>
</dbReference>
<keyword evidence="3" id="KW-1185">Reference proteome</keyword>
<dbReference type="GO" id="GO:0005829">
    <property type="term" value="C:cytosol"/>
    <property type="evidence" value="ECO:0007669"/>
    <property type="project" value="TreeGrafter"/>
</dbReference>
<feature type="compositionally biased region" description="Polar residues" evidence="1">
    <location>
        <begin position="72"/>
        <end position="96"/>
    </location>
</feature>
<dbReference type="GO" id="GO:0004842">
    <property type="term" value="F:ubiquitin-protein transferase activity"/>
    <property type="evidence" value="ECO:0007669"/>
    <property type="project" value="InterPro"/>
</dbReference>
<dbReference type="Ensembl" id="ENSCCET00000029995.1">
    <property type="protein sequence ID" value="ENSCCEP00000019756.1"/>
    <property type="gene ID" value="ENSCCEG00000017916.1"/>
</dbReference>
<evidence type="ECO:0000313" key="3">
    <source>
        <dbReference type="Proteomes" id="UP000694410"/>
    </source>
</evidence>
<evidence type="ECO:0000313" key="2">
    <source>
        <dbReference type="Ensembl" id="ENSCCEP00000019756.1"/>
    </source>
</evidence>
<name>A0A8C0VAY7_CYACU</name>
<dbReference type="GO" id="GO:0005730">
    <property type="term" value="C:nucleolus"/>
    <property type="evidence" value="ECO:0007669"/>
    <property type="project" value="TreeGrafter"/>
</dbReference>
<feature type="region of interest" description="Disordered" evidence="1">
    <location>
        <begin position="1"/>
        <end position="231"/>
    </location>
</feature>
<dbReference type="InterPro" id="IPR031248">
    <property type="entry name" value="RNF213"/>
</dbReference>
<dbReference type="GO" id="GO:0006511">
    <property type="term" value="P:ubiquitin-dependent protein catabolic process"/>
    <property type="evidence" value="ECO:0007669"/>
    <property type="project" value="TreeGrafter"/>
</dbReference>
<proteinExistence type="predicted"/>
<accession>A0A8C0VAY7</accession>
<dbReference type="Proteomes" id="UP000694410">
    <property type="component" value="Unplaced"/>
</dbReference>
<protein>
    <submittedName>
        <fullName evidence="2">Ring finger protein 213</fullName>
    </submittedName>
</protein>
<reference evidence="2" key="2">
    <citation type="submission" date="2025-09" db="UniProtKB">
        <authorList>
            <consortium name="Ensembl"/>
        </authorList>
    </citation>
    <scope>IDENTIFICATION</scope>
</reference>
<reference evidence="2" key="1">
    <citation type="submission" date="2025-08" db="UniProtKB">
        <authorList>
            <consortium name="Ensembl"/>
        </authorList>
    </citation>
    <scope>IDENTIFICATION</scope>
</reference>
<feature type="compositionally biased region" description="Low complexity" evidence="1">
    <location>
        <begin position="1"/>
        <end position="26"/>
    </location>
</feature>
<dbReference type="GO" id="GO:0016887">
    <property type="term" value="F:ATP hydrolysis activity"/>
    <property type="evidence" value="ECO:0007669"/>
    <property type="project" value="InterPro"/>
</dbReference>
<gene>
    <name evidence="2" type="primary">RNF213</name>
</gene>
<evidence type="ECO:0000256" key="1">
    <source>
        <dbReference type="SAM" id="MobiDB-lite"/>
    </source>
</evidence>
<dbReference type="AlphaFoldDB" id="A0A8C0VAY7"/>
<dbReference type="GO" id="GO:2000051">
    <property type="term" value="P:negative regulation of non-canonical Wnt signaling pathway"/>
    <property type="evidence" value="ECO:0007669"/>
    <property type="project" value="TreeGrafter"/>
</dbReference>